<feature type="region of interest" description="Disordered" evidence="1">
    <location>
        <begin position="289"/>
        <end position="326"/>
    </location>
</feature>
<sequence length="612" mass="68035">MAERSLKEYWVGSSSTSGHPDDQPRTAPPRVTIARMLEPAVHYRSRTSRPVVATADVRSRVPRGVPEATVRGSSSGDPSSGAWGPRVADEDLDLVIRELFPVRGLRIEEPMADHERRGTKRPSTVERIARLQKNERLRKDKGKDGASTVPPSGGAVPTVAPAKTAVPPVTQTSRPASRPEVRTDRPREERPREDRPREDRQPGRHKVRSGRSREDRPTVLSPAPRSGLDEPRPRDAPLPSGQSSPKSSVHRVLVSKFADQLSTETLCILFSGSAAAKAHANRMADEVKSAEADARSARRSEKEVRTTRGVAEEAKREAEDRAKAADERARLAEEELRRVEDWAKKAERDSEEAETSRLEMEAALKRAEQELAATRAEHKRYLEVVFPAALVDARVEAVDEYLRSEDFRARLVSEYQEGMREGRFYHGQPIIGRGRLVLRARGVGGNRHRGGRGRGRVAALFMYCLCIVTYFPLGWFGRFSSNSNLGRLQTWDPGFGHNSVVRENRTKGQLGPGRAPFWVTRSKDRTLWSENHRDWGACKGRWVLVGQLTLWSENHRGWGAPMVGGSWSGTSNSGRCPIIRPNSVAREPQRLGCLQGQVGPGRACPILVGPRS</sequence>
<feature type="region of interest" description="Disordered" evidence="1">
    <location>
        <begin position="111"/>
        <end position="249"/>
    </location>
</feature>
<keyword evidence="4" id="KW-1185">Reference proteome</keyword>
<protein>
    <submittedName>
        <fullName evidence="3">Uncharacterized protein</fullName>
    </submittedName>
</protein>
<keyword evidence="2" id="KW-1133">Transmembrane helix</keyword>
<feature type="transmembrane region" description="Helical" evidence="2">
    <location>
        <begin position="457"/>
        <end position="477"/>
    </location>
</feature>
<feature type="region of interest" description="Disordered" evidence="1">
    <location>
        <begin position="1"/>
        <end position="29"/>
    </location>
</feature>
<name>A0AA87ZTL4_FICCA</name>
<feature type="compositionally biased region" description="Basic and acidic residues" evidence="1">
    <location>
        <begin position="177"/>
        <end position="202"/>
    </location>
</feature>
<feature type="compositionally biased region" description="Low complexity" evidence="1">
    <location>
        <begin position="155"/>
        <end position="172"/>
    </location>
</feature>
<dbReference type="Proteomes" id="UP001187192">
    <property type="component" value="Unassembled WGS sequence"/>
</dbReference>
<evidence type="ECO:0000313" key="4">
    <source>
        <dbReference type="Proteomes" id="UP001187192"/>
    </source>
</evidence>
<dbReference type="AlphaFoldDB" id="A0AA87ZTL4"/>
<reference evidence="3" key="1">
    <citation type="submission" date="2023-07" db="EMBL/GenBank/DDBJ databases">
        <title>draft genome sequence of fig (Ficus carica).</title>
        <authorList>
            <person name="Takahashi T."/>
            <person name="Nishimura K."/>
        </authorList>
    </citation>
    <scope>NUCLEOTIDE SEQUENCE</scope>
</reference>
<evidence type="ECO:0000256" key="2">
    <source>
        <dbReference type="SAM" id="Phobius"/>
    </source>
</evidence>
<keyword evidence="2" id="KW-0472">Membrane</keyword>
<gene>
    <name evidence="3" type="ORF">TIFTF001_007628</name>
</gene>
<feature type="region of interest" description="Disordered" evidence="1">
    <location>
        <begin position="56"/>
        <end position="88"/>
    </location>
</feature>
<organism evidence="3 4">
    <name type="scientific">Ficus carica</name>
    <name type="common">Common fig</name>
    <dbReference type="NCBI Taxonomy" id="3494"/>
    <lineage>
        <taxon>Eukaryota</taxon>
        <taxon>Viridiplantae</taxon>
        <taxon>Streptophyta</taxon>
        <taxon>Embryophyta</taxon>
        <taxon>Tracheophyta</taxon>
        <taxon>Spermatophyta</taxon>
        <taxon>Magnoliopsida</taxon>
        <taxon>eudicotyledons</taxon>
        <taxon>Gunneridae</taxon>
        <taxon>Pentapetalae</taxon>
        <taxon>rosids</taxon>
        <taxon>fabids</taxon>
        <taxon>Rosales</taxon>
        <taxon>Moraceae</taxon>
        <taxon>Ficeae</taxon>
        <taxon>Ficus</taxon>
    </lineage>
</organism>
<proteinExistence type="predicted"/>
<comment type="caution">
    <text evidence="3">The sequence shown here is derived from an EMBL/GenBank/DDBJ whole genome shotgun (WGS) entry which is preliminary data.</text>
</comment>
<keyword evidence="2" id="KW-0812">Transmembrane</keyword>
<dbReference type="EMBL" id="BTGU01000008">
    <property type="protein sequence ID" value="GMN38400.1"/>
    <property type="molecule type" value="Genomic_DNA"/>
</dbReference>
<feature type="compositionally biased region" description="Basic and acidic residues" evidence="1">
    <location>
        <begin position="123"/>
        <end position="144"/>
    </location>
</feature>
<accession>A0AA87ZTL4</accession>
<evidence type="ECO:0000256" key="1">
    <source>
        <dbReference type="SAM" id="MobiDB-lite"/>
    </source>
</evidence>
<evidence type="ECO:0000313" key="3">
    <source>
        <dbReference type="EMBL" id="GMN38400.1"/>
    </source>
</evidence>